<comment type="cofactor">
    <cofactor evidence="2">
        <name>Mg(2+)</name>
        <dbReference type="ChEBI" id="CHEBI:18420"/>
    </cofactor>
</comment>
<dbReference type="InterPro" id="IPR012337">
    <property type="entry name" value="RNaseH-like_sf"/>
</dbReference>
<dbReference type="PROSITE" id="PS50879">
    <property type="entry name" value="RNASE_H_1"/>
    <property type="match status" value="1"/>
</dbReference>
<dbReference type="Pfam" id="PF00075">
    <property type="entry name" value="RNase_H"/>
    <property type="match status" value="1"/>
</dbReference>
<dbReference type="SUPFAM" id="SSF53098">
    <property type="entry name" value="Ribonuclease H-like"/>
    <property type="match status" value="1"/>
</dbReference>
<sequence>MQIQTTTNTIEAYTDGSSLACSDWRRSGGSWGEFGFVGGWASVININNDIIELSGYSMDTTNNRMELMGAIKTLEYFKEPTKLVIFTDSIYVKNGITIWIKNWKLNAFRTANRKEVLNKDLWMELDRLNQIHDVEYRWVKGHNGDPMNERADKLAGAQTTIAKEIFDKTQNLS</sequence>
<keyword evidence="9" id="KW-0378">Hydrolase</keyword>
<evidence type="ECO:0000256" key="10">
    <source>
        <dbReference type="ARBA" id="ARBA00022842"/>
    </source>
</evidence>
<dbReference type="InterPro" id="IPR002156">
    <property type="entry name" value="RNaseH_domain"/>
</dbReference>
<dbReference type="EC" id="3.1.26.4" evidence="5"/>
<evidence type="ECO:0000256" key="3">
    <source>
        <dbReference type="ARBA" id="ARBA00005300"/>
    </source>
</evidence>
<evidence type="ECO:0000256" key="2">
    <source>
        <dbReference type="ARBA" id="ARBA00001946"/>
    </source>
</evidence>
<keyword evidence="7" id="KW-0479">Metal-binding</keyword>
<evidence type="ECO:0000259" key="11">
    <source>
        <dbReference type="PROSITE" id="PS50879"/>
    </source>
</evidence>
<evidence type="ECO:0000256" key="4">
    <source>
        <dbReference type="ARBA" id="ARBA00011245"/>
    </source>
</evidence>
<gene>
    <name evidence="12" type="ORF">UFOVP724_60</name>
</gene>
<evidence type="ECO:0000256" key="9">
    <source>
        <dbReference type="ARBA" id="ARBA00022801"/>
    </source>
</evidence>
<keyword evidence="10" id="KW-0460">Magnesium</keyword>
<evidence type="ECO:0000256" key="7">
    <source>
        <dbReference type="ARBA" id="ARBA00022723"/>
    </source>
</evidence>
<reference evidence="12" key="1">
    <citation type="submission" date="2020-04" db="EMBL/GenBank/DDBJ databases">
        <authorList>
            <person name="Chiriac C."/>
            <person name="Salcher M."/>
            <person name="Ghai R."/>
            <person name="Kavagutti S V."/>
        </authorList>
    </citation>
    <scope>NUCLEOTIDE SEQUENCE</scope>
</reference>
<keyword evidence="6" id="KW-0540">Nuclease</keyword>
<dbReference type="GO" id="GO:0004523">
    <property type="term" value="F:RNA-DNA hybrid ribonuclease activity"/>
    <property type="evidence" value="ECO:0007669"/>
    <property type="project" value="UniProtKB-EC"/>
</dbReference>
<dbReference type="InterPro" id="IPR036397">
    <property type="entry name" value="RNaseH_sf"/>
</dbReference>
<dbReference type="GO" id="GO:0046872">
    <property type="term" value="F:metal ion binding"/>
    <property type="evidence" value="ECO:0007669"/>
    <property type="project" value="UniProtKB-KW"/>
</dbReference>
<dbReference type="Gene3D" id="3.30.420.10">
    <property type="entry name" value="Ribonuclease H-like superfamily/Ribonuclease H"/>
    <property type="match status" value="1"/>
</dbReference>
<name>A0A6J5NJQ9_9CAUD</name>
<organism evidence="12">
    <name type="scientific">uncultured Caudovirales phage</name>
    <dbReference type="NCBI Taxonomy" id="2100421"/>
    <lineage>
        <taxon>Viruses</taxon>
        <taxon>Duplodnaviria</taxon>
        <taxon>Heunggongvirae</taxon>
        <taxon>Uroviricota</taxon>
        <taxon>Caudoviricetes</taxon>
        <taxon>Peduoviridae</taxon>
        <taxon>Maltschvirus</taxon>
        <taxon>Maltschvirus maltsch</taxon>
    </lineage>
</organism>
<dbReference type="GO" id="GO:0043137">
    <property type="term" value="P:DNA replication, removal of RNA primer"/>
    <property type="evidence" value="ECO:0007669"/>
    <property type="project" value="TreeGrafter"/>
</dbReference>
<comment type="subunit">
    <text evidence="4">Monomer.</text>
</comment>
<protein>
    <recommendedName>
        <fullName evidence="5">ribonuclease H</fullName>
        <ecNumber evidence="5">3.1.26.4</ecNumber>
    </recommendedName>
</protein>
<dbReference type="GO" id="GO:0003676">
    <property type="term" value="F:nucleic acid binding"/>
    <property type="evidence" value="ECO:0007669"/>
    <property type="project" value="InterPro"/>
</dbReference>
<evidence type="ECO:0000256" key="6">
    <source>
        <dbReference type="ARBA" id="ARBA00022722"/>
    </source>
</evidence>
<dbReference type="PANTHER" id="PTHR10642">
    <property type="entry name" value="RIBONUCLEASE H1"/>
    <property type="match status" value="1"/>
</dbReference>
<dbReference type="CDD" id="cd09278">
    <property type="entry name" value="RNase_HI_prokaryote_like"/>
    <property type="match status" value="1"/>
</dbReference>
<accession>A0A6J5NJQ9</accession>
<evidence type="ECO:0000313" key="12">
    <source>
        <dbReference type="EMBL" id="CAB4160060.1"/>
    </source>
</evidence>
<dbReference type="InterPro" id="IPR050092">
    <property type="entry name" value="RNase_H"/>
</dbReference>
<comment type="catalytic activity">
    <reaction evidence="1">
        <text>Endonucleolytic cleavage to 5'-phosphomonoester.</text>
        <dbReference type="EC" id="3.1.26.4"/>
    </reaction>
</comment>
<dbReference type="EMBL" id="LR796696">
    <property type="protein sequence ID" value="CAB4160060.1"/>
    <property type="molecule type" value="Genomic_DNA"/>
</dbReference>
<proteinExistence type="inferred from homology"/>
<feature type="domain" description="RNase H type-1" evidence="11">
    <location>
        <begin position="6"/>
        <end position="160"/>
    </location>
</feature>
<dbReference type="PANTHER" id="PTHR10642:SF26">
    <property type="entry name" value="RIBONUCLEASE H1"/>
    <property type="match status" value="1"/>
</dbReference>
<comment type="similarity">
    <text evidence="3">Belongs to the RNase H family.</text>
</comment>
<dbReference type="InterPro" id="IPR022892">
    <property type="entry name" value="RNaseHI"/>
</dbReference>
<evidence type="ECO:0000256" key="1">
    <source>
        <dbReference type="ARBA" id="ARBA00000077"/>
    </source>
</evidence>
<evidence type="ECO:0000256" key="5">
    <source>
        <dbReference type="ARBA" id="ARBA00012180"/>
    </source>
</evidence>
<keyword evidence="8" id="KW-0255">Endonuclease</keyword>
<evidence type="ECO:0000256" key="8">
    <source>
        <dbReference type="ARBA" id="ARBA00022759"/>
    </source>
</evidence>